<feature type="region of interest" description="Disordered" evidence="1">
    <location>
        <begin position="137"/>
        <end position="180"/>
    </location>
</feature>
<feature type="region of interest" description="Disordered" evidence="1">
    <location>
        <begin position="1"/>
        <end position="119"/>
    </location>
</feature>
<organism evidence="2 3">
    <name type="scientific">Acrocarpospora corrugata</name>
    <dbReference type="NCBI Taxonomy" id="35763"/>
    <lineage>
        <taxon>Bacteria</taxon>
        <taxon>Bacillati</taxon>
        <taxon>Actinomycetota</taxon>
        <taxon>Actinomycetes</taxon>
        <taxon>Streptosporangiales</taxon>
        <taxon>Streptosporangiaceae</taxon>
        <taxon>Acrocarpospora</taxon>
    </lineage>
</organism>
<name>A0A5M3W4B3_9ACTN</name>
<feature type="compositionally biased region" description="Basic residues" evidence="1">
    <location>
        <begin position="86"/>
        <end position="95"/>
    </location>
</feature>
<keyword evidence="3" id="KW-1185">Reference proteome</keyword>
<dbReference type="EMBL" id="BLAD01000065">
    <property type="protein sequence ID" value="GES03139.1"/>
    <property type="molecule type" value="Genomic_DNA"/>
</dbReference>
<evidence type="ECO:0000313" key="2">
    <source>
        <dbReference type="EMBL" id="GES03139.1"/>
    </source>
</evidence>
<dbReference type="AlphaFoldDB" id="A0A5M3W4B3"/>
<evidence type="ECO:0000313" key="3">
    <source>
        <dbReference type="Proteomes" id="UP000334990"/>
    </source>
</evidence>
<feature type="compositionally biased region" description="Basic and acidic residues" evidence="1">
    <location>
        <begin position="7"/>
        <end position="17"/>
    </location>
</feature>
<evidence type="ECO:0000256" key="1">
    <source>
        <dbReference type="SAM" id="MobiDB-lite"/>
    </source>
</evidence>
<accession>A0A5M3W4B3</accession>
<reference evidence="2 3" key="1">
    <citation type="submission" date="2019-10" db="EMBL/GenBank/DDBJ databases">
        <title>Whole genome shotgun sequence of Acrocarpospora corrugata NBRC 13972.</title>
        <authorList>
            <person name="Ichikawa N."/>
            <person name="Kimura A."/>
            <person name="Kitahashi Y."/>
            <person name="Komaki H."/>
            <person name="Oguchi A."/>
        </authorList>
    </citation>
    <scope>NUCLEOTIDE SEQUENCE [LARGE SCALE GENOMIC DNA]</scope>
    <source>
        <strain evidence="2 3">NBRC 13972</strain>
    </source>
</reference>
<protein>
    <submittedName>
        <fullName evidence="2">Uncharacterized protein</fullName>
    </submittedName>
</protein>
<dbReference type="Proteomes" id="UP000334990">
    <property type="component" value="Unassembled WGS sequence"/>
</dbReference>
<proteinExistence type="predicted"/>
<sequence>MVVQFSAERRPQRDDPLVRTPGAVEHPSARVGVQAEAQRAGAGQPVGQEAREHSPAGKRAGRSGGVDQPGDPEIAGDTVCADAHGQPRRVGRRPVHPAAEHPQPPGGEQAVDPGSGLGWDAMAVHLPVAGQNREESALLVGWQPGPQLRNPGPQAVHHRAPVAPVVADGDADRAQQVPKL</sequence>
<comment type="caution">
    <text evidence="2">The sequence shown here is derived from an EMBL/GenBank/DDBJ whole genome shotgun (WGS) entry which is preliminary data.</text>
</comment>
<gene>
    <name evidence="2" type="ORF">Acor_52050</name>
</gene>